<reference evidence="2 3" key="1">
    <citation type="submission" date="2017-10" db="EMBL/GenBank/DDBJ databases">
        <title>Bifidobacterium genomics.</title>
        <authorList>
            <person name="Lugli G.A."/>
            <person name="Milani C."/>
            <person name="Mancabelli L."/>
        </authorList>
    </citation>
    <scope>NUCLEOTIDE SEQUENCE [LARGE SCALE GENOMIC DNA]</scope>
    <source>
        <strain evidence="2 3">1747B</strain>
    </source>
</reference>
<sequence length="84" mass="9336">MNTNTHTTTPHTGHTTDRERKLREKVTAKLAATIDQWTREADGGDLHIAVNHDYMAYPEPGQPVEIDLDAIAGIIIAQLTTEEE</sequence>
<accession>A0A2N3QVM0</accession>
<organism evidence="2 3">
    <name type="scientific">Bifidobacterium pseudolongum subsp. globosum</name>
    <dbReference type="NCBI Taxonomy" id="1690"/>
    <lineage>
        <taxon>Bacteria</taxon>
        <taxon>Bacillati</taxon>
        <taxon>Actinomycetota</taxon>
        <taxon>Actinomycetes</taxon>
        <taxon>Bifidobacteriales</taxon>
        <taxon>Bifidobacteriaceae</taxon>
        <taxon>Bifidobacterium</taxon>
    </lineage>
</organism>
<feature type="region of interest" description="Disordered" evidence="1">
    <location>
        <begin position="1"/>
        <end position="22"/>
    </location>
</feature>
<evidence type="ECO:0000256" key="1">
    <source>
        <dbReference type="SAM" id="MobiDB-lite"/>
    </source>
</evidence>
<name>A0A2N3QVM0_9BIFI</name>
<gene>
    <name evidence="2" type="ORF">CQR45_0305</name>
</gene>
<comment type="caution">
    <text evidence="2">The sequence shown here is derived from an EMBL/GenBank/DDBJ whole genome shotgun (WGS) entry which is preliminary data.</text>
</comment>
<dbReference type="AlphaFoldDB" id="A0A2N3QVM0"/>
<protein>
    <submittedName>
        <fullName evidence="2">Uncharacterized protein</fullName>
    </submittedName>
</protein>
<dbReference type="RefSeq" id="WP_101430612.1">
    <property type="nucleotide sequence ID" value="NZ_PCHA01000014.1"/>
</dbReference>
<dbReference type="Proteomes" id="UP000233722">
    <property type="component" value="Unassembled WGS sequence"/>
</dbReference>
<dbReference type="EMBL" id="PCHA01000014">
    <property type="protein sequence ID" value="PKU96183.1"/>
    <property type="molecule type" value="Genomic_DNA"/>
</dbReference>
<evidence type="ECO:0000313" key="2">
    <source>
        <dbReference type="EMBL" id="PKU96183.1"/>
    </source>
</evidence>
<evidence type="ECO:0000313" key="3">
    <source>
        <dbReference type="Proteomes" id="UP000233722"/>
    </source>
</evidence>
<feature type="compositionally biased region" description="Low complexity" evidence="1">
    <location>
        <begin position="1"/>
        <end position="13"/>
    </location>
</feature>
<proteinExistence type="predicted"/>